<feature type="compositionally biased region" description="Low complexity" evidence="4">
    <location>
        <begin position="178"/>
        <end position="190"/>
    </location>
</feature>
<sequence>MNIGTILDELGLDALAPGDTDRPDAGPDGPLQDDDEESDEDGESSEAETTEESSSDDGGSSGGGLFGGRSNDDEDGELVERINDFEYELSEIRNDVEQNEASIDGLESEQLDINERMDRIEEHNATLLGVYDQLTEGVNPFARDWEQSEERRDTGDSTYGVIPDDESDSPGRDENLQRNGGSSSAASRSAESADGRSPDARSSADGDDEPMPTDPEPSGPEAPSSTPVPESPPSGTTPPENGPYLTEFADTYATDVLVMEWLAMLIDAAGEEGALKALDHYDRIDWVSESIRRELEVVLSGAWSESDAEPRNDLNTDVHDRSFRFIARLSQQAQLAKTDGRR</sequence>
<feature type="compositionally biased region" description="Basic and acidic residues" evidence="4">
    <location>
        <begin position="191"/>
        <end position="204"/>
    </location>
</feature>
<feature type="domain" description="Archaeal flagella protein FlaD/E" evidence="5">
    <location>
        <begin position="242"/>
        <end position="330"/>
    </location>
</feature>
<feature type="coiled-coil region" evidence="3">
    <location>
        <begin position="89"/>
        <end position="123"/>
    </location>
</feature>
<feature type="compositionally biased region" description="Acidic residues" evidence="4">
    <location>
        <begin position="31"/>
        <end position="55"/>
    </location>
</feature>
<reference evidence="6 7" key="1">
    <citation type="journal article" date="2019" name="Int. J. Syst. Evol. Microbiol.">
        <title>The Global Catalogue of Microorganisms (GCM) 10K type strain sequencing project: providing services to taxonomists for standard genome sequencing and annotation.</title>
        <authorList>
            <consortium name="The Broad Institute Genomics Platform"/>
            <consortium name="The Broad Institute Genome Sequencing Center for Infectious Disease"/>
            <person name="Wu L."/>
            <person name="Ma J."/>
        </authorList>
    </citation>
    <scope>NUCLEOTIDE SEQUENCE [LARGE SCALE GENOMIC DNA]</scope>
    <source>
        <strain evidence="6 7">JCM 16328</strain>
    </source>
</reference>
<dbReference type="PANTHER" id="PTHR40698">
    <property type="entry name" value="FLAGELLA-RELATED PROTEIN E-RELATED-RELATED"/>
    <property type="match status" value="1"/>
</dbReference>
<dbReference type="Pfam" id="PF05377">
    <property type="entry name" value="FlaC_arch"/>
    <property type="match status" value="1"/>
</dbReference>
<evidence type="ECO:0000256" key="3">
    <source>
        <dbReference type="SAM" id="Coils"/>
    </source>
</evidence>
<dbReference type="AlphaFoldDB" id="A0AAV3T961"/>
<evidence type="ECO:0000313" key="6">
    <source>
        <dbReference type="EMBL" id="GAA0670780.1"/>
    </source>
</evidence>
<dbReference type="InterPro" id="IPR009205">
    <property type="entry name" value="FlaC_arc"/>
</dbReference>
<dbReference type="PANTHER" id="PTHR40698:SF2">
    <property type="entry name" value="FLAGELLA-RELATED PROTEIN C-RELATED"/>
    <property type="match status" value="1"/>
</dbReference>
<name>A0AAV3T961_9EURY</name>
<protein>
    <recommendedName>
        <fullName evidence="5">Archaeal flagella protein FlaD/E domain-containing protein</fullName>
    </recommendedName>
</protein>
<proteinExistence type="predicted"/>
<feature type="region of interest" description="Disordered" evidence="4">
    <location>
        <begin position="1"/>
        <end position="82"/>
    </location>
</feature>
<evidence type="ECO:0000259" key="5">
    <source>
        <dbReference type="Pfam" id="PF04659"/>
    </source>
</evidence>
<evidence type="ECO:0000256" key="1">
    <source>
        <dbReference type="ARBA" id="ARBA00004618"/>
    </source>
</evidence>
<evidence type="ECO:0000256" key="2">
    <source>
        <dbReference type="ARBA" id="ARBA00022440"/>
    </source>
</evidence>
<accession>A0AAV3T961</accession>
<dbReference type="RefSeq" id="WP_343773495.1">
    <property type="nucleotide sequence ID" value="NZ_BAAADV010000002.1"/>
</dbReference>
<comment type="subcellular location">
    <subcellularLocation>
        <location evidence="1">Archaeal flagellum</location>
    </subcellularLocation>
</comment>
<keyword evidence="2" id="KW-0974">Archaeal flagellum</keyword>
<keyword evidence="7" id="KW-1185">Reference proteome</keyword>
<dbReference type="Proteomes" id="UP001500420">
    <property type="component" value="Unassembled WGS sequence"/>
</dbReference>
<comment type="caution">
    <text evidence="6">The sequence shown here is derived from an EMBL/GenBank/DDBJ whole genome shotgun (WGS) entry which is preliminary data.</text>
</comment>
<evidence type="ECO:0000313" key="7">
    <source>
        <dbReference type="Proteomes" id="UP001500420"/>
    </source>
</evidence>
<dbReference type="InterPro" id="IPR052494">
    <property type="entry name" value="Flagella_assembly_related"/>
</dbReference>
<gene>
    <name evidence="6" type="ORF">GCM10009020_16330</name>
</gene>
<feature type="region of interest" description="Disordered" evidence="4">
    <location>
        <begin position="141"/>
        <end position="246"/>
    </location>
</feature>
<feature type="compositionally biased region" description="Basic and acidic residues" evidence="4">
    <location>
        <begin position="143"/>
        <end position="155"/>
    </location>
</feature>
<dbReference type="InterPro" id="IPR006752">
    <property type="entry name" value="Arch_fla_DE"/>
</dbReference>
<dbReference type="GO" id="GO:0097588">
    <property type="term" value="P:archaeal or bacterial-type flagellum-dependent cell motility"/>
    <property type="evidence" value="ECO:0007669"/>
    <property type="project" value="InterPro"/>
</dbReference>
<organism evidence="6 7">
    <name type="scientific">Natronoarchaeum mannanilyticum</name>
    <dbReference type="NCBI Taxonomy" id="926360"/>
    <lineage>
        <taxon>Archaea</taxon>
        <taxon>Methanobacteriati</taxon>
        <taxon>Methanobacteriota</taxon>
        <taxon>Stenosarchaea group</taxon>
        <taxon>Halobacteria</taxon>
        <taxon>Halobacteriales</taxon>
        <taxon>Natronoarchaeaceae</taxon>
    </lineage>
</organism>
<dbReference type="EMBL" id="BAAADV010000002">
    <property type="protein sequence ID" value="GAA0670780.1"/>
    <property type="molecule type" value="Genomic_DNA"/>
</dbReference>
<evidence type="ECO:0000256" key="4">
    <source>
        <dbReference type="SAM" id="MobiDB-lite"/>
    </source>
</evidence>
<dbReference type="Pfam" id="PF04659">
    <property type="entry name" value="Arch_fla_DE"/>
    <property type="match status" value="1"/>
</dbReference>
<dbReference type="GO" id="GO:0097589">
    <property type="term" value="C:archaeal-type flagellum"/>
    <property type="evidence" value="ECO:0007669"/>
    <property type="project" value="UniProtKB-SubCell"/>
</dbReference>
<keyword evidence="3" id="KW-0175">Coiled coil</keyword>